<dbReference type="KEGG" id="kmr:119617819"/>
<dbReference type="OMA" id="RPHIGIT"/>
<dbReference type="GO" id="GO:0043009">
    <property type="term" value="P:chordate embryonic development"/>
    <property type="evidence" value="ECO:0007669"/>
    <property type="project" value="Ensembl"/>
</dbReference>
<dbReference type="STRING" id="37003.ENSKMAP00000016751"/>
<reference evidence="2" key="2">
    <citation type="submission" date="2025-09" db="UniProtKB">
        <authorList>
            <consortium name="Ensembl"/>
        </authorList>
    </citation>
    <scope>IDENTIFICATION</scope>
</reference>
<dbReference type="CTD" id="336"/>
<organism evidence="2 3">
    <name type="scientific">Kryptolebias marmoratus</name>
    <name type="common">Mangrove killifish</name>
    <name type="synonym">Rivulus marmoratus</name>
    <dbReference type="NCBI Taxonomy" id="37003"/>
    <lineage>
        <taxon>Eukaryota</taxon>
        <taxon>Metazoa</taxon>
        <taxon>Chordata</taxon>
        <taxon>Craniata</taxon>
        <taxon>Vertebrata</taxon>
        <taxon>Euteleostomi</taxon>
        <taxon>Actinopterygii</taxon>
        <taxon>Neopterygii</taxon>
        <taxon>Teleostei</taxon>
        <taxon>Neoteleostei</taxon>
        <taxon>Acanthomorphata</taxon>
        <taxon>Ovalentaria</taxon>
        <taxon>Atherinomorphae</taxon>
        <taxon>Cyprinodontiformes</taxon>
        <taxon>Rivulidae</taxon>
        <taxon>Kryptolebias</taxon>
    </lineage>
</organism>
<dbReference type="GeneID" id="119617819"/>
<feature type="signal peptide" evidence="1">
    <location>
        <begin position="1"/>
        <end position="20"/>
    </location>
</feature>
<keyword evidence="3" id="KW-1185">Reference proteome</keyword>
<dbReference type="RefSeq" id="XP_037836398.1">
    <property type="nucleotide sequence ID" value="XM_037980470.1"/>
</dbReference>
<keyword evidence="1" id="KW-0732">Signal</keyword>
<dbReference type="GeneTree" id="ENSGT00390000015918"/>
<dbReference type="OrthoDB" id="8940690at2759"/>
<evidence type="ECO:0000256" key="1">
    <source>
        <dbReference type="SAM" id="SignalP"/>
    </source>
</evidence>
<proteinExistence type="predicted"/>
<reference evidence="2" key="1">
    <citation type="submission" date="2025-08" db="UniProtKB">
        <authorList>
            <consortium name="Ensembl"/>
        </authorList>
    </citation>
    <scope>IDENTIFICATION</scope>
</reference>
<feature type="chain" id="PRO_5018751860" evidence="1">
    <location>
        <begin position="21"/>
        <end position="136"/>
    </location>
</feature>
<protein>
    <submittedName>
        <fullName evidence="2">Apolipoprotein A-II</fullName>
    </submittedName>
</protein>
<name>A0A3Q3AKA8_KRYMA</name>
<evidence type="ECO:0000313" key="3">
    <source>
        <dbReference type="Proteomes" id="UP000264800"/>
    </source>
</evidence>
<dbReference type="AlphaFoldDB" id="A0A3Q3AKA8"/>
<sequence>MNAKLILALVLVLQVSMSLCEVPTPSKELVDKYEAMKATFYKRLVNAYNKLQTAMGEHEHGQHARAFAESLHDKPEMQAVVKVASGLGGEAHHLVDKARSSLLGLYEQYLRPHVGDSLSNAIDHIKVVLDEVMPAE</sequence>
<accession>A0A3Q3AKA8</accession>
<dbReference type="Ensembl" id="ENSKMAT00000016985.1">
    <property type="protein sequence ID" value="ENSKMAP00000016751.1"/>
    <property type="gene ID" value="ENSKMAG00000012507.1"/>
</dbReference>
<evidence type="ECO:0000313" key="2">
    <source>
        <dbReference type="Ensembl" id="ENSKMAP00000016751.1"/>
    </source>
</evidence>
<dbReference type="GO" id="GO:0000280">
    <property type="term" value="P:nuclear division"/>
    <property type="evidence" value="ECO:0007669"/>
    <property type="project" value="Ensembl"/>
</dbReference>
<dbReference type="GO" id="GO:0055113">
    <property type="term" value="P:epiboly involved in gastrulation with mouth forming second"/>
    <property type="evidence" value="ECO:0007669"/>
    <property type="project" value="Ensembl"/>
</dbReference>
<dbReference type="Proteomes" id="UP000264800">
    <property type="component" value="Unplaced"/>
</dbReference>